<protein>
    <submittedName>
        <fullName evidence="1">Uncharacterized protein</fullName>
    </submittedName>
</protein>
<dbReference type="AlphaFoldDB" id="A0A0H3M0B9"/>
<proteinExistence type="predicted"/>
<evidence type="ECO:0000313" key="2">
    <source>
        <dbReference type="Proteomes" id="UP000001021"/>
    </source>
</evidence>
<accession>A0A0H3M0B9</accession>
<dbReference type="KEGG" id="erw:ERWE_CDS_06630"/>
<name>A0A0H3M0B9_EHRRW</name>
<evidence type="ECO:0000313" key="1">
    <source>
        <dbReference type="EMBL" id="CAI27157.1"/>
    </source>
</evidence>
<dbReference type="EMBL" id="CR925678">
    <property type="protein sequence ID" value="CAI27157.1"/>
    <property type="molecule type" value="Genomic_DNA"/>
</dbReference>
<organism evidence="1 2">
    <name type="scientific">Ehrlichia ruminantium (strain Welgevonden)</name>
    <dbReference type="NCBI Taxonomy" id="254945"/>
    <lineage>
        <taxon>Bacteria</taxon>
        <taxon>Pseudomonadati</taxon>
        <taxon>Pseudomonadota</taxon>
        <taxon>Alphaproteobacteria</taxon>
        <taxon>Rickettsiales</taxon>
        <taxon>Anaplasmataceae</taxon>
        <taxon>Ehrlichia</taxon>
    </lineage>
</organism>
<dbReference type="HOGENOM" id="CLU_2166989_0_0_5"/>
<reference evidence="1 2" key="1">
    <citation type="journal article" date="2006" name="J. Bacteriol.">
        <title>Comparative genomic analysis of three strains of Ehrlichia ruminantium reveals an active process of genome size plasticity.</title>
        <authorList>
            <person name="Frutos R."/>
            <person name="Viari A."/>
            <person name="Ferraz C."/>
            <person name="Morgat A."/>
            <person name="Eychenie S."/>
            <person name="Kandassami Y."/>
            <person name="Chantal I."/>
            <person name="Bensaid A."/>
            <person name="Coissac E."/>
            <person name="Vachiery N."/>
            <person name="Demaille J."/>
            <person name="Martinez D."/>
        </authorList>
    </citation>
    <scope>NUCLEOTIDE SEQUENCE [LARGE SCALE GENOMIC DNA]</scope>
    <source>
        <strain evidence="1 2">Welgevonden</strain>
    </source>
</reference>
<dbReference type="Proteomes" id="UP000001021">
    <property type="component" value="Chromosome"/>
</dbReference>
<sequence>MCSSFMADEDYKGVIKQYIDTVKEIVGDSKTFDQMFESVVKIQERVMAASAQNEANGALVEGDSKMKRIRSADDSIAYTQSQELLEELKVLKKRIARLERHVFKSNKTEA</sequence>
<gene>
    <name evidence="1" type="ordered locus">ERWE_CDS_06630</name>
</gene>
<keyword evidence="2" id="KW-1185">Reference proteome</keyword>